<dbReference type="Pfam" id="PF09815">
    <property type="entry name" value="XK-related"/>
    <property type="match status" value="1"/>
</dbReference>
<name>A0A151MNF1_ALLMI</name>
<dbReference type="PANTHER" id="PTHR16024:SF13">
    <property type="entry name" value="XK-RELATED PROTEIN 9"/>
    <property type="match status" value="1"/>
</dbReference>
<evidence type="ECO:0000256" key="7">
    <source>
        <dbReference type="RuleBase" id="RU910716"/>
    </source>
</evidence>
<keyword evidence="4 7" id="KW-0812">Transmembrane</keyword>
<gene>
    <name evidence="8" type="primary">XKR9</name>
    <name evidence="8" type="ORF">Y1Q_0003759</name>
</gene>
<keyword evidence="6 7" id="KW-0472">Membrane</keyword>
<evidence type="ECO:0000256" key="2">
    <source>
        <dbReference type="ARBA" id="ARBA00008789"/>
    </source>
</evidence>
<comment type="similarity">
    <text evidence="2 7">Belongs to the XK family.</text>
</comment>
<dbReference type="Proteomes" id="UP000050525">
    <property type="component" value="Unassembled WGS sequence"/>
</dbReference>
<proteinExistence type="inferred from homology"/>
<evidence type="ECO:0000256" key="4">
    <source>
        <dbReference type="ARBA" id="ARBA00022692"/>
    </source>
</evidence>
<dbReference type="InterPro" id="IPR018629">
    <property type="entry name" value="XK-rel"/>
</dbReference>
<dbReference type="PANTHER" id="PTHR16024">
    <property type="entry name" value="XK-RELATED PROTEIN"/>
    <property type="match status" value="1"/>
</dbReference>
<comment type="caution">
    <text evidence="8">The sequence shown here is derived from an EMBL/GenBank/DDBJ whole genome shotgun (WGS) entry which is preliminary data.</text>
</comment>
<comment type="caution">
    <text evidence="7">Lacks conserved residue(s) required for the propagation of feature annotation.</text>
</comment>
<protein>
    <recommendedName>
        <fullName evidence="7">XK-related protein</fullName>
    </recommendedName>
</protein>
<organism evidence="8 9">
    <name type="scientific">Alligator mississippiensis</name>
    <name type="common">American alligator</name>
    <dbReference type="NCBI Taxonomy" id="8496"/>
    <lineage>
        <taxon>Eukaryota</taxon>
        <taxon>Metazoa</taxon>
        <taxon>Chordata</taxon>
        <taxon>Craniata</taxon>
        <taxon>Vertebrata</taxon>
        <taxon>Euteleostomi</taxon>
        <taxon>Archelosauria</taxon>
        <taxon>Archosauria</taxon>
        <taxon>Crocodylia</taxon>
        <taxon>Alligatoridae</taxon>
        <taxon>Alligatorinae</taxon>
        <taxon>Alligator</taxon>
    </lineage>
</organism>
<keyword evidence="3" id="KW-1003">Cell membrane</keyword>
<dbReference type="GO" id="GO:0005886">
    <property type="term" value="C:plasma membrane"/>
    <property type="evidence" value="ECO:0007669"/>
    <property type="project" value="UniProtKB-SubCell"/>
</dbReference>
<evidence type="ECO:0000256" key="1">
    <source>
        <dbReference type="ARBA" id="ARBA00004651"/>
    </source>
</evidence>
<evidence type="ECO:0000313" key="9">
    <source>
        <dbReference type="Proteomes" id="UP000050525"/>
    </source>
</evidence>
<comment type="subcellular location">
    <subcellularLocation>
        <location evidence="1">Cell membrane</location>
        <topology evidence="1">Multi-pass membrane protein</topology>
    </subcellularLocation>
    <subcellularLocation>
        <location evidence="7">Membrane</location>
        <topology evidence="7">Multi-pass membrane protein</topology>
    </subcellularLocation>
</comment>
<dbReference type="EMBL" id="AKHW03005657">
    <property type="protein sequence ID" value="KYO25983.1"/>
    <property type="molecule type" value="Genomic_DNA"/>
</dbReference>
<accession>A0A151MNF1</accession>
<evidence type="ECO:0000256" key="5">
    <source>
        <dbReference type="ARBA" id="ARBA00022989"/>
    </source>
</evidence>
<dbReference type="InterPro" id="IPR050895">
    <property type="entry name" value="XK-related_scramblase"/>
</dbReference>
<feature type="transmembrane region" description="Helical" evidence="7">
    <location>
        <begin position="26"/>
        <end position="45"/>
    </location>
</feature>
<keyword evidence="5 7" id="KW-1133">Transmembrane helix</keyword>
<dbReference type="AlphaFoldDB" id="A0A151MNF1"/>
<keyword evidence="9" id="KW-1185">Reference proteome</keyword>
<sequence>MPNSLVQTFSFEWFKDDFERPELGKLAWTFLVHSLHGGILIRYYFALKCGFQSAFKQSSCEDKLSGSPTGDIHKQAIDAVTDISMLRVFKIFLETTPQLLLQIHILMEEDKTSFIQCNSLSLLSIFLSLHLSAVFPGQLLTIR</sequence>
<evidence type="ECO:0000256" key="3">
    <source>
        <dbReference type="ARBA" id="ARBA00022475"/>
    </source>
</evidence>
<reference evidence="8 9" key="1">
    <citation type="journal article" date="2012" name="Genome Biol.">
        <title>Sequencing three crocodilian genomes to illuminate the evolution of archosaurs and amniotes.</title>
        <authorList>
            <person name="St John J.A."/>
            <person name="Braun E.L."/>
            <person name="Isberg S.R."/>
            <person name="Miles L.G."/>
            <person name="Chong A.Y."/>
            <person name="Gongora J."/>
            <person name="Dalzell P."/>
            <person name="Moran C."/>
            <person name="Bed'hom B."/>
            <person name="Abzhanov A."/>
            <person name="Burgess S.C."/>
            <person name="Cooksey A.M."/>
            <person name="Castoe T.A."/>
            <person name="Crawford N.G."/>
            <person name="Densmore L.D."/>
            <person name="Drew J.C."/>
            <person name="Edwards S.V."/>
            <person name="Faircloth B.C."/>
            <person name="Fujita M.K."/>
            <person name="Greenwold M.J."/>
            <person name="Hoffmann F.G."/>
            <person name="Howard J.M."/>
            <person name="Iguchi T."/>
            <person name="Janes D.E."/>
            <person name="Khan S.Y."/>
            <person name="Kohno S."/>
            <person name="de Koning A.J."/>
            <person name="Lance S.L."/>
            <person name="McCarthy F.M."/>
            <person name="McCormack J.E."/>
            <person name="Merchant M.E."/>
            <person name="Peterson D.G."/>
            <person name="Pollock D.D."/>
            <person name="Pourmand N."/>
            <person name="Raney B.J."/>
            <person name="Roessler K.A."/>
            <person name="Sanford J.R."/>
            <person name="Sawyer R.H."/>
            <person name="Schmidt C.J."/>
            <person name="Triplett E.W."/>
            <person name="Tuberville T.D."/>
            <person name="Venegas-Anaya M."/>
            <person name="Howard J.T."/>
            <person name="Jarvis E.D."/>
            <person name="Guillette L.J.Jr."/>
            <person name="Glenn T.C."/>
            <person name="Green R.E."/>
            <person name="Ray D.A."/>
        </authorList>
    </citation>
    <scope>NUCLEOTIDE SEQUENCE [LARGE SCALE GENOMIC DNA]</scope>
    <source>
        <strain evidence="8">KSC_2009_1</strain>
    </source>
</reference>
<evidence type="ECO:0000313" key="8">
    <source>
        <dbReference type="EMBL" id="KYO25983.1"/>
    </source>
</evidence>
<evidence type="ECO:0000256" key="6">
    <source>
        <dbReference type="ARBA" id="ARBA00023136"/>
    </source>
</evidence>
<feature type="transmembrane region" description="Helical" evidence="7">
    <location>
        <begin position="120"/>
        <end position="140"/>
    </location>
</feature>